<dbReference type="RefSeq" id="WP_285487989.1">
    <property type="nucleotide sequence ID" value="NZ_BSTI01000009.1"/>
</dbReference>
<accession>A0A9W6VHV0</accession>
<keyword evidence="4" id="KW-1185">Reference proteome</keyword>
<name>A0A9W6VHV0_9PSEU</name>
<keyword evidence="2" id="KW-0812">Transmembrane</keyword>
<feature type="transmembrane region" description="Helical" evidence="2">
    <location>
        <begin position="37"/>
        <end position="57"/>
    </location>
</feature>
<evidence type="ECO:0000313" key="3">
    <source>
        <dbReference type="EMBL" id="GLY67777.1"/>
    </source>
</evidence>
<evidence type="ECO:0000313" key="4">
    <source>
        <dbReference type="Proteomes" id="UP001165136"/>
    </source>
</evidence>
<sequence length="203" mass="21677">MSFQNQAKKTETSQPVTGHSAPETVVPPRGALITTTAARLTAVLRIAIGLVFLWAFLDKTFGFGYTTPPARAWIHGGSPTAGFLRKVDVGPLAGAMRSWAGAPWADWLFMIGMAGVGVALLLGIGLRIAAVAGSAMMMLMWIAEWPPAKATATGQATGSSNPIIDYHVIYALVLITLAALYAGNTWGLGRWWSRLIGKNRWLV</sequence>
<dbReference type="AlphaFoldDB" id="A0A9W6VHV0"/>
<protein>
    <submittedName>
        <fullName evidence="3">Membrane protein</fullName>
    </submittedName>
</protein>
<gene>
    <name evidence="3" type="ORF">Atai01_43960</name>
</gene>
<proteinExistence type="predicted"/>
<feature type="compositionally biased region" description="Polar residues" evidence="1">
    <location>
        <begin position="1"/>
        <end position="17"/>
    </location>
</feature>
<feature type="region of interest" description="Disordered" evidence="1">
    <location>
        <begin position="1"/>
        <end position="23"/>
    </location>
</feature>
<feature type="transmembrane region" description="Helical" evidence="2">
    <location>
        <begin position="104"/>
        <end position="122"/>
    </location>
</feature>
<feature type="transmembrane region" description="Helical" evidence="2">
    <location>
        <begin position="168"/>
        <end position="188"/>
    </location>
</feature>
<evidence type="ECO:0000256" key="1">
    <source>
        <dbReference type="SAM" id="MobiDB-lite"/>
    </source>
</evidence>
<comment type="caution">
    <text evidence="3">The sequence shown here is derived from an EMBL/GenBank/DDBJ whole genome shotgun (WGS) entry which is preliminary data.</text>
</comment>
<evidence type="ECO:0000256" key="2">
    <source>
        <dbReference type="SAM" id="Phobius"/>
    </source>
</evidence>
<dbReference type="Proteomes" id="UP001165136">
    <property type="component" value="Unassembled WGS sequence"/>
</dbReference>
<organism evidence="3 4">
    <name type="scientific">Amycolatopsis taiwanensis</name>
    <dbReference type="NCBI Taxonomy" id="342230"/>
    <lineage>
        <taxon>Bacteria</taxon>
        <taxon>Bacillati</taxon>
        <taxon>Actinomycetota</taxon>
        <taxon>Actinomycetes</taxon>
        <taxon>Pseudonocardiales</taxon>
        <taxon>Pseudonocardiaceae</taxon>
        <taxon>Amycolatopsis</taxon>
    </lineage>
</organism>
<keyword evidence="2" id="KW-1133">Transmembrane helix</keyword>
<reference evidence="3" key="1">
    <citation type="submission" date="2023-03" db="EMBL/GenBank/DDBJ databases">
        <title>Amycolatopsis taiwanensis NBRC 103393.</title>
        <authorList>
            <person name="Ichikawa N."/>
            <person name="Sato H."/>
            <person name="Tonouchi N."/>
        </authorList>
    </citation>
    <scope>NUCLEOTIDE SEQUENCE</scope>
    <source>
        <strain evidence="3">NBRC 103393</strain>
    </source>
</reference>
<keyword evidence="2" id="KW-0472">Membrane</keyword>
<dbReference type="EMBL" id="BSTI01000009">
    <property type="protein sequence ID" value="GLY67777.1"/>
    <property type="molecule type" value="Genomic_DNA"/>
</dbReference>